<evidence type="ECO:0000313" key="3">
    <source>
        <dbReference type="Proteomes" id="UP000188388"/>
    </source>
</evidence>
<dbReference type="STRING" id="1631249.BQ8794_30186"/>
<keyword evidence="3" id="KW-1185">Reference proteome</keyword>
<accession>A0A1R3V9Y4</accession>
<organism evidence="2 3">
    <name type="scientific">Mesorhizobium prunaredense</name>
    <dbReference type="NCBI Taxonomy" id="1631249"/>
    <lineage>
        <taxon>Bacteria</taxon>
        <taxon>Pseudomonadati</taxon>
        <taxon>Pseudomonadota</taxon>
        <taxon>Alphaproteobacteria</taxon>
        <taxon>Hyphomicrobiales</taxon>
        <taxon>Phyllobacteriaceae</taxon>
        <taxon>Mesorhizobium</taxon>
    </lineage>
</organism>
<feature type="transmembrane region" description="Helical" evidence="1">
    <location>
        <begin position="15"/>
        <end position="42"/>
    </location>
</feature>
<evidence type="ECO:0000313" key="2">
    <source>
        <dbReference type="EMBL" id="SIT56737.1"/>
    </source>
</evidence>
<name>A0A1R3V9Y4_9HYPH</name>
<dbReference type="AlphaFoldDB" id="A0A1R3V9Y4"/>
<gene>
    <name evidence="2" type="ORF">BQ8794_30186</name>
</gene>
<keyword evidence="1" id="KW-0812">Transmembrane</keyword>
<keyword evidence="1" id="KW-0472">Membrane</keyword>
<dbReference type="Proteomes" id="UP000188388">
    <property type="component" value="Unassembled WGS sequence"/>
</dbReference>
<protein>
    <submittedName>
        <fullName evidence="2">Uncharacterized protein</fullName>
    </submittedName>
</protein>
<dbReference type="EMBL" id="FTPD01000023">
    <property type="protein sequence ID" value="SIT56737.1"/>
    <property type="molecule type" value="Genomic_DNA"/>
</dbReference>
<reference evidence="3" key="1">
    <citation type="submission" date="2017-01" db="EMBL/GenBank/DDBJ databases">
        <authorList>
            <person name="Brunel B."/>
        </authorList>
    </citation>
    <scope>NUCLEOTIDE SEQUENCE [LARGE SCALE GENOMIC DNA]</scope>
</reference>
<evidence type="ECO:0000256" key="1">
    <source>
        <dbReference type="SAM" id="Phobius"/>
    </source>
</evidence>
<proteinExistence type="predicted"/>
<sequence>MSQAGDRPYDWVAALAFYSGAAVLVPSLAALVVSLLAVALALL</sequence>
<keyword evidence="1" id="KW-1133">Transmembrane helix</keyword>